<dbReference type="EMBL" id="MKIO01000045">
    <property type="protein sequence ID" value="OLP52760.1"/>
    <property type="molecule type" value="Genomic_DNA"/>
</dbReference>
<dbReference type="AlphaFoldDB" id="A0A1Q9ACZ1"/>
<evidence type="ECO:0000313" key="4">
    <source>
        <dbReference type="Proteomes" id="UP000186143"/>
    </source>
</evidence>
<dbReference type="InterPro" id="IPR007345">
    <property type="entry name" value="Polysacch_pyruvyl_Trfase"/>
</dbReference>
<name>A0A1Q9ACZ1_9HYPH</name>
<gene>
    <name evidence="2" type="ORF">BJF92_20745</name>
    <name evidence="3" type="ORF">BTR14_22140</name>
</gene>
<dbReference type="EMBL" id="MSPX01000030">
    <property type="protein sequence ID" value="OQP83621.1"/>
    <property type="molecule type" value="Genomic_DNA"/>
</dbReference>
<keyword evidence="5" id="KW-1185">Reference proteome</keyword>
<dbReference type="Proteomes" id="UP000192652">
    <property type="component" value="Unassembled WGS sequence"/>
</dbReference>
<dbReference type="STRING" id="1672749.BJF92_20745"/>
<evidence type="ECO:0000313" key="2">
    <source>
        <dbReference type="EMBL" id="OLP52760.1"/>
    </source>
</evidence>
<proteinExistence type="predicted"/>
<dbReference type="Proteomes" id="UP000186143">
    <property type="component" value="Unassembled WGS sequence"/>
</dbReference>
<protein>
    <recommendedName>
        <fullName evidence="1">Polysaccharide pyruvyl transferase domain-containing protein</fullName>
    </recommendedName>
</protein>
<comment type="caution">
    <text evidence="2">The sequence shown here is derived from an EMBL/GenBank/DDBJ whole genome shotgun (WGS) entry which is preliminary data.</text>
</comment>
<evidence type="ECO:0000313" key="5">
    <source>
        <dbReference type="Proteomes" id="UP000192652"/>
    </source>
</evidence>
<evidence type="ECO:0000259" key="1">
    <source>
        <dbReference type="Pfam" id="PF04230"/>
    </source>
</evidence>
<reference evidence="3" key="2">
    <citation type="submission" date="2016-12" db="EMBL/GenBank/DDBJ databases">
        <authorList>
            <person name="Zhang X."/>
            <person name="Zhao J."/>
        </authorList>
    </citation>
    <scope>NUCLEOTIDE SEQUENCE</scope>
    <source>
        <strain evidence="3">RD15</strain>
    </source>
</reference>
<dbReference type="Pfam" id="PF04230">
    <property type="entry name" value="PS_pyruv_trans"/>
    <property type="match status" value="1"/>
</dbReference>
<feature type="domain" description="Polysaccharide pyruvyl transferase" evidence="1">
    <location>
        <begin position="15"/>
        <end position="269"/>
    </location>
</feature>
<sequence>MEKITLFDSSYVTDNLGDQIIMASVQKHLREVFPQGFFTGVPTHDYPGQVAFKYLKEGDFAFVGGTNILSSHWLWYHQWKLRLTDLGRAGNPVLMGVGWHKYQDKPDIVTQKIYKKILHDTYLHSVRDKYTHDKLKDIGIDNVIYTGCPTMWDLTPDHVADLPEDKKEDVVFTLTAYLRKPEIDGKLLSLLTQRYRKVYFWPQMYDDLDYLQSIASTNASSALQILEPSLAGVKAAFTEQPVDYIGLRLHCGVYALQHKVRSLILEVDNRATEIGKNTHLPTCARDNFDLIENWIGGSKRPVLDIPLDNIAKWKRQFVSKAAA</sequence>
<reference evidence="2 4" key="1">
    <citation type="submission" date="2016-09" db="EMBL/GenBank/DDBJ databases">
        <title>Rhizobium sp. nov., a novel species isolated from the rice rhizosphere.</title>
        <authorList>
            <person name="Zhao J."/>
            <person name="Zhang X."/>
        </authorList>
    </citation>
    <scope>NUCLEOTIDE SEQUENCE [LARGE SCALE GENOMIC DNA]</scope>
    <source>
        <strain evidence="2 4">MH17</strain>
    </source>
</reference>
<reference evidence="3 5" key="3">
    <citation type="journal article" date="2017" name="Antonie Van Leeuwenhoek">
        <title>Rhizobium rhizosphaerae sp. nov., a novel species isolated from rice rhizosphere.</title>
        <authorList>
            <person name="Zhao J.J."/>
            <person name="Zhang J."/>
            <person name="Zhang R.J."/>
            <person name="Zhang C.W."/>
            <person name="Yin H.Q."/>
            <person name="Zhang X.X."/>
        </authorList>
    </citation>
    <scope>NUCLEOTIDE SEQUENCE [LARGE SCALE GENOMIC DNA]</scope>
    <source>
        <strain evidence="3 5">RD15</strain>
    </source>
</reference>
<accession>A0A1Q9ACZ1</accession>
<organism evidence="2 4">
    <name type="scientific">Xaviernesmea rhizosphaerae</name>
    <dbReference type="NCBI Taxonomy" id="1672749"/>
    <lineage>
        <taxon>Bacteria</taxon>
        <taxon>Pseudomonadati</taxon>
        <taxon>Pseudomonadota</taxon>
        <taxon>Alphaproteobacteria</taxon>
        <taxon>Hyphomicrobiales</taxon>
        <taxon>Rhizobiaceae</taxon>
        <taxon>Rhizobium/Agrobacterium group</taxon>
        <taxon>Xaviernesmea</taxon>
    </lineage>
</organism>
<evidence type="ECO:0000313" key="3">
    <source>
        <dbReference type="EMBL" id="OQP83621.1"/>
    </source>
</evidence>